<keyword evidence="1" id="KW-0812">Transmembrane</keyword>
<proteinExistence type="predicted"/>
<feature type="transmembrane region" description="Helical" evidence="1">
    <location>
        <begin position="399"/>
        <end position="420"/>
    </location>
</feature>
<gene>
    <name evidence="2" type="ORF">ERS852407_05191</name>
</gene>
<feature type="transmembrane region" description="Helical" evidence="1">
    <location>
        <begin position="59"/>
        <end position="81"/>
    </location>
</feature>
<dbReference type="PANTHER" id="PTHR37814:SF1">
    <property type="entry name" value="MEMBRANE PROTEIN"/>
    <property type="match status" value="1"/>
</dbReference>
<keyword evidence="1" id="KW-1133">Transmembrane helix</keyword>
<reference evidence="2 3" key="1">
    <citation type="submission" date="2015-09" db="EMBL/GenBank/DDBJ databases">
        <authorList>
            <consortium name="Pathogen Informatics"/>
        </authorList>
    </citation>
    <scope>NUCLEOTIDE SEQUENCE [LARGE SCALE GENOMIC DNA]</scope>
    <source>
        <strain evidence="2 3">2789STDY5608850</strain>
    </source>
</reference>
<feature type="transmembrane region" description="Helical" evidence="1">
    <location>
        <begin position="318"/>
        <end position="340"/>
    </location>
</feature>
<name>A0A174L398_9FIRM</name>
<evidence type="ECO:0000313" key="2">
    <source>
        <dbReference type="EMBL" id="CUP17311.1"/>
    </source>
</evidence>
<protein>
    <submittedName>
        <fullName evidence="2">Branched-chain amino acid transport system carrier protein</fullName>
    </submittedName>
</protein>
<evidence type="ECO:0000313" key="3">
    <source>
        <dbReference type="Proteomes" id="UP000095651"/>
    </source>
</evidence>
<keyword evidence="1" id="KW-0472">Membrane</keyword>
<feature type="transmembrane region" description="Helical" evidence="1">
    <location>
        <begin position="121"/>
        <end position="140"/>
    </location>
</feature>
<dbReference type="EMBL" id="CYZE01000020">
    <property type="protein sequence ID" value="CUP17311.1"/>
    <property type="molecule type" value="Genomic_DNA"/>
</dbReference>
<dbReference type="InterPro" id="IPR038728">
    <property type="entry name" value="YkvI-like"/>
</dbReference>
<feature type="transmembrane region" description="Helical" evidence="1">
    <location>
        <begin position="370"/>
        <end position="393"/>
    </location>
</feature>
<dbReference type="RefSeq" id="WP_242355036.1">
    <property type="nucleotide sequence ID" value="NZ_CABIXC010000020.1"/>
</dbReference>
<dbReference type="AlphaFoldDB" id="A0A174L398"/>
<feature type="transmembrane region" description="Helical" evidence="1">
    <location>
        <begin position="175"/>
        <end position="195"/>
    </location>
</feature>
<dbReference type="PANTHER" id="PTHR37814">
    <property type="entry name" value="CONSERVED MEMBRANE PROTEIN"/>
    <property type="match status" value="1"/>
</dbReference>
<feature type="transmembrane region" description="Helical" evidence="1">
    <location>
        <begin position="146"/>
        <end position="163"/>
    </location>
</feature>
<dbReference type="Proteomes" id="UP000095651">
    <property type="component" value="Unassembled WGS sequence"/>
</dbReference>
<accession>A0A174L398</accession>
<organism evidence="2 3">
    <name type="scientific">Hungatella hathewayi</name>
    <dbReference type="NCBI Taxonomy" id="154046"/>
    <lineage>
        <taxon>Bacteria</taxon>
        <taxon>Bacillati</taxon>
        <taxon>Bacillota</taxon>
        <taxon>Clostridia</taxon>
        <taxon>Lachnospirales</taxon>
        <taxon>Lachnospiraceae</taxon>
        <taxon>Hungatella</taxon>
    </lineage>
</organism>
<feature type="transmembrane region" description="Helical" evidence="1">
    <location>
        <begin position="265"/>
        <end position="285"/>
    </location>
</feature>
<evidence type="ECO:0000256" key="1">
    <source>
        <dbReference type="SAM" id="Phobius"/>
    </source>
</evidence>
<sequence>MKSENVGSGGTAVDWRAVLVFVSIAFSSQCGGGFASGSTPWTYFFQNTGFYGMLPEVTQPYFCLLMPLVVAAINCFIIYFFMKFAMDFRTFDYGNFLEKYGSRFWGGVLAKPMQIVYELNFNWLLIVCMALAYSTSGSALKELTGIPYIWTTFIVGVIMFLLCMKGTELVRKNAVFMSAVIFIALVVVHVPNLIFNIGSGKLANEMAVMSSSMEAGIASGAGSFLKYLFIAFVWAYIFSGQNLAGFGAYVNHAQLFNNKKTLRRAVILSVIVNWVFLEMNAINLAGNYSAVYDGWANGKAVYTILVVQNGWAGGAVKAISLTLLTIAIFFATISTAINYAQGFNDRALNWYQKKTGEDPKVSEAKRNRRGAVLTFVYICLTWGISQAGLTALVSKGLTAASYINLFTLILPTVMNVIIGWPDREYDSGRKVQAGTKK</sequence>